<keyword evidence="1" id="KW-1133">Transmembrane helix</keyword>
<name>A0A3N4KTI4_9PEZI</name>
<gene>
    <name evidence="2" type="ORF">P167DRAFT_161832</name>
</gene>
<evidence type="ECO:0000313" key="3">
    <source>
        <dbReference type="Proteomes" id="UP000277580"/>
    </source>
</evidence>
<sequence length="93" mass="11266">MSLQRGVFRFCLRALSTCRCVGVSVCRCVNWVFLYLSCLYISFFLIFFFPFLIYIYQLCLETYVYPHFPRKLFYPPLQKKKPKKTITKKHKKT</sequence>
<reference evidence="2 3" key="1">
    <citation type="journal article" date="2018" name="Nat. Ecol. Evol.">
        <title>Pezizomycetes genomes reveal the molecular basis of ectomycorrhizal truffle lifestyle.</title>
        <authorList>
            <person name="Murat C."/>
            <person name="Payen T."/>
            <person name="Noel B."/>
            <person name="Kuo A."/>
            <person name="Morin E."/>
            <person name="Chen J."/>
            <person name="Kohler A."/>
            <person name="Krizsan K."/>
            <person name="Balestrini R."/>
            <person name="Da Silva C."/>
            <person name="Montanini B."/>
            <person name="Hainaut M."/>
            <person name="Levati E."/>
            <person name="Barry K.W."/>
            <person name="Belfiori B."/>
            <person name="Cichocki N."/>
            <person name="Clum A."/>
            <person name="Dockter R.B."/>
            <person name="Fauchery L."/>
            <person name="Guy J."/>
            <person name="Iotti M."/>
            <person name="Le Tacon F."/>
            <person name="Lindquist E.A."/>
            <person name="Lipzen A."/>
            <person name="Malagnac F."/>
            <person name="Mello A."/>
            <person name="Molinier V."/>
            <person name="Miyauchi S."/>
            <person name="Poulain J."/>
            <person name="Riccioni C."/>
            <person name="Rubini A."/>
            <person name="Sitrit Y."/>
            <person name="Splivallo R."/>
            <person name="Traeger S."/>
            <person name="Wang M."/>
            <person name="Zifcakova L."/>
            <person name="Wipf D."/>
            <person name="Zambonelli A."/>
            <person name="Paolocci F."/>
            <person name="Nowrousian M."/>
            <person name="Ottonello S."/>
            <person name="Baldrian P."/>
            <person name="Spatafora J.W."/>
            <person name="Henrissat B."/>
            <person name="Nagy L.G."/>
            <person name="Aury J.M."/>
            <person name="Wincker P."/>
            <person name="Grigoriev I.V."/>
            <person name="Bonfante P."/>
            <person name="Martin F.M."/>
        </authorList>
    </citation>
    <scope>NUCLEOTIDE SEQUENCE [LARGE SCALE GENOMIC DNA]</scope>
    <source>
        <strain evidence="2 3">CCBAS932</strain>
    </source>
</reference>
<evidence type="ECO:0000256" key="1">
    <source>
        <dbReference type="SAM" id="Phobius"/>
    </source>
</evidence>
<feature type="transmembrane region" description="Helical" evidence="1">
    <location>
        <begin position="32"/>
        <end position="56"/>
    </location>
</feature>
<protein>
    <submittedName>
        <fullName evidence="2">Uncharacterized protein</fullName>
    </submittedName>
</protein>
<dbReference type="InParanoid" id="A0A3N4KTI4"/>
<dbReference type="Proteomes" id="UP000277580">
    <property type="component" value="Unassembled WGS sequence"/>
</dbReference>
<organism evidence="2 3">
    <name type="scientific">Morchella conica CCBAS932</name>
    <dbReference type="NCBI Taxonomy" id="1392247"/>
    <lineage>
        <taxon>Eukaryota</taxon>
        <taxon>Fungi</taxon>
        <taxon>Dikarya</taxon>
        <taxon>Ascomycota</taxon>
        <taxon>Pezizomycotina</taxon>
        <taxon>Pezizomycetes</taxon>
        <taxon>Pezizales</taxon>
        <taxon>Morchellaceae</taxon>
        <taxon>Morchella</taxon>
    </lineage>
</organism>
<proteinExistence type="predicted"/>
<evidence type="ECO:0000313" key="2">
    <source>
        <dbReference type="EMBL" id="RPB12602.1"/>
    </source>
</evidence>
<accession>A0A3N4KTI4</accession>
<keyword evidence="1" id="KW-0812">Transmembrane</keyword>
<dbReference type="EMBL" id="ML119128">
    <property type="protein sequence ID" value="RPB12602.1"/>
    <property type="molecule type" value="Genomic_DNA"/>
</dbReference>
<keyword evidence="3" id="KW-1185">Reference proteome</keyword>
<dbReference type="AlphaFoldDB" id="A0A3N4KTI4"/>
<keyword evidence="1" id="KW-0472">Membrane</keyword>